<organism evidence="2 3">
    <name type="scientific">Mycena rosella</name>
    <name type="common">Pink bonnet</name>
    <name type="synonym">Agaricus rosellus</name>
    <dbReference type="NCBI Taxonomy" id="1033263"/>
    <lineage>
        <taxon>Eukaryota</taxon>
        <taxon>Fungi</taxon>
        <taxon>Dikarya</taxon>
        <taxon>Basidiomycota</taxon>
        <taxon>Agaricomycotina</taxon>
        <taxon>Agaricomycetes</taxon>
        <taxon>Agaricomycetidae</taxon>
        <taxon>Agaricales</taxon>
        <taxon>Marasmiineae</taxon>
        <taxon>Mycenaceae</taxon>
        <taxon>Mycena</taxon>
    </lineage>
</organism>
<feature type="region of interest" description="Disordered" evidence="1">
    <location>
        <begin position="73"/>
        <end position="92"/>
    </location>
</feature>
<feature type="region of interest" description="Disordered" evidence="1">
    <location>
        <begin position="157"/>
        <end position="197"/>
    </location>
</feature>
<proteinExistence type="predicted"/>
<comment type="caution">
    <text evidence="2">The sequence shown here is derived from an EMBL/GenBank/DDBJ whole genome shotgun (WGS) entry which is preliminary data.</text>
</comment>
<feature type="compositionally biased region" description="Polar residues" evidence="1">
    <location>
        <begin position="157"/>
        <end position="173"/>
    </location>
</feature>
<gene>
    <name evidence="2" type="ORF">B0H17DRAFT_468235</name>
</gene>
<protein>
    <submittedName>
        <fullName evidence="2">Uncharacterized protein</fullName>
    </submittedName>
</protein>
<dbReference type="Proteomes" id="UP001221757">
    <property type="component" value="Unassembled WGS sequence"/>
</dbReference>
<dbReference type="AlphaFoldDB" id="A0AAD7C6L4"/>
<keyword evidence="3" id="KW-1185">Reference proteome</keyword>
<evidence type="ECO:0000313" key="2">
    <source>
        <dbReference type="EMBL" id="KAJ7640533.1"/>
    </source>
</evidence>
<dbReference type="EMBL" id="JARKIE010000428">
    <property type="protein sequence ID" value="KAJ7640533.1"/>
    <property type="molecule type" value="Genomic_DNA"/>
</dbReference>
<evidence type="ECO:0000313" key="3">
    <source>
        <dbReference type="Proteomes" id="UP001221757"/>
    </source>
</evidence>
<evidence type="ECO:0000256" key="1">
    <source>
        <dbReference type="SAM" id="MobiDB-lite"/>
    </source>
</evidence>
<feature type="compositionally biased region" description="Basic and acidic residues" evidence="1">
    <location>
        <begin position="73"/>
        <end position="86"/>
    </location>
</feature>
<reference evidence="2" key="1">
    <citation type="submission" date="2023-03" db="EMBL/GenBank/DDBJ databases">
        <title>Massive genome expansion in bonnet fungi (Mycena s.s.) driven by repeated elements and novel gene families across ecological guilds.</title>
        <authorList>
            <consortium name="Lawrence Berkeley National Laboratory"/>
            <person name="Harder C.B."/>
            <person name="Miyauchi S."/>
            <person name="Viragh M."/>
            <person name="Kuo A."/>
            <person name="Thoen E."/>
            <person name="Andreopoulos B."/>
            <person name="Lu D."/>
            <person name="Skrede I."/>
            <person name="Drula E."/>
            <person name="Henrissat B."/>
            <person name="Morin E."/>
            <person name="Kohler A."/>
            <person name="Barry K."/>
            <person name="LaButti K."/>
            <person name="Morin E."/>
            <person name="Salamov A."/>
            <person name="Lipzen A."/>
            <person name="Mereny Z."/>
            <person name="Hegedus B."/>
            <person name="Baldrian P."/>
            <person name="Stursova M."/>
            <person name="Weitz H."/>
            <person name="Taylor A."/>
            <person name="Grigoriev I.V."/>
            <person name="Nagy L.G."/>
            <person name="Martin F."/>
            <person name="Kauserud H."/>
        </authorList>
    </citation>
    <scope>NUCLEOTIDE SEQUENCE</scope>
    <source>
        <strain evidence="2">CBHHK067</strain>
    </source>
</reference>
<sequence length="231" mass="25303">MALVGRWSTSPCPGFTWWPLRSDEPHVDDLGSSSKDFVAHPRPIPRSLQPLVRVLCRGRTVPSPRIEVIGPVHSEDAPRHTPDCRDGRRHPHHPFKIQEYRRNVHSRALFCARLAGICTVQVYDGYSCFEPRVSAASQPIIIFLSVPFGSPPPMNIVSVSHPNPSSTFVSPPSISRGAQEPQRGPGNPHAQPSHSNSSSAAYIVIDDPCCVSSFTRAVNGSTGPRNRNGRP</sequence>
<accession>A0AAD7C6L4</accession>
<name>A0AAD7C6L4_MYCRO</name>